<sequence length="119" mass="13650">MFNIAFNTDLTTDGFQLNKFRTLITIKNLISTFVALMEPTRLIKSLFWLVSCSGVGYVLLSLASSNEKSIEEYPGLISTDKKQNKKSQEFFNVLEVAQKSDKPFYRLSKEEIDKLLKRS</sequence>
<name>A0ABD1F1C0_HYPHA</name>
<evidence type="ECO:0000313" key="1">
    <source>
        <dbReference type="EMBL" id="KAL1509048.1"/>
    </source>
</evidence>
<protein>
    <submittedName>
        <fullName evidence="1">Uncharacterized protein</fullName>
    </submittedName>
</protein>
<evidence type="ECO:0000313" key="2">
    <source>
        <dbReference type="Proteomes" id="UP001566132"/>
    </source>
</evidence>
<dbReference type="Proteomes" id="UP001566132">
    <property type="component" value="Unassembled WGS sequence"/>
</dbReference>
<dbReference type="EMBL" id="JBDJPC010000003">
    <property type="protein sequence ID" value="KAL1509048.1"/>
    <property type="molecule type" value="Genomic_DNA"/>
</dbReference>
<keyword evidence="2" id="KW-1185">Reference proteome</keyword>
<organism evidence="1 2">
    <name type="scientific">Hypothenemus hampei</name>
    <name type="common">Coffee berry borer</name>
    <dbReference type="NCBI Taxonomy" id="57062"/>
    <lineage>
        <taxon>Eukaryota</taxon>
        <taxon>Metazoa</taxon>
        <taxon>Ecdysozoa</taxon>
        <taxon>Arthropoda</taxon>
        <taxon>Hexapoda</taxon>
        <taxon>Insecta</taxon>
        <taxon>Pterygota</taxon>
        <taxon>Neoptera</taxon>
        <taxon>Endopterygota</taxon>
        <taxon>Coleoptera</taxon>
        <taxon>Polyphaga</taxon>
        <taxon>Cucujiformia</taxon>
        <taxon>Curculionidae</taxon>
        <taxon>Scolytinae</taxon>
        <taxon>Hypothenemus</taxon>
    </lineage>
</organism>
<gene>
    <name evidence="1" type="ORF">ABEB36_003849</name>
</gene>
<reference evidence="1 2" key="1">
    <citation type="submission" date="2024-05" db="EMBL/GenBank/DDBJ databases">
        <title>Genetic variation in Jamaican populations of the coffee berry borer (Hypothenemus hampei).</title>
        <authorList>
            <person name="Errbii M."/>
            <person name="Myrie A."/>
        </authorList>
    </citation>
    <scope>NUCLEOTIDE SEQUENCE [LARGE SCALE GENOMIC DNA]</scope>
    <source>
        <strain evidence="1">JA-Hopewell-2020-01-JO</strain>
        <tissue evidence="1">Whole body</tissue>
    </source>
</reference>
<accession>A0ABD1F1C0</accession>
<proteinExistence type="predicted"/>
<dbReference type="AlphaFoldDB" id="A0ABD1F1C0"/>
<comment type="caution">
    <text evidence="1">The sequence shown here is derived from an EMBL/GenBank/DDBJ whole genome shotgun (WGS) entry which is preliminary data.</text>
</comment>